<proteinExistence type="predicted"/>
<feature type="region of interest" description="Disordered" evidence="1">
    <location>
        <begin position="85"/>
        <end position="120"/>
    </location>
</feature>
<name>A0A9P0H1R4_NEZVI</name>
<dbReference type="Proteomes" id="UP001152798">
    <property type="component" value="Chromosome 2"/>
</dbReference>
<evidence type="ECO:0000313" key="3">
    <source>
        <dbReference type="Proteomes" id="UP001152798"/>
    </source>
</evidence>
<gene>
    <name evidence="2" type="ORF">NEZAVI_LOCUS4696</name>
</gene>
<keyword evidence="3" id="KW-1185">Reference proteome</keyword>
<feature type="compositionally biased region" description="Acidic residues" evidence="1">
    <location>
        <begin position="91"/>
        <end position="102"/>
    </location>
</feature>
<sequence length="120" mass="13947">MAPPKKEQGRGRKKMKSIESSEDEEYRRKRDRNNQIVIVDPTIRFETNDQDQNLKIQAAKEKMYTKCIPFLKEKYRDDFSKREFSVKSEEIEGEVEDADPGDTGEGSAVEEGERSIGRED</sequence>
<feature type="compositionally biased region" description="Basic and acidic residues" evidence="1">
    <location>
        <begin position="1"/>
        <end position="10"/>
    </location>
</feature>
<dbReference type="AlphaFoldDB" id="A0A9P0H1R4"/>
<feature type="region of interest" description="Disordered" evidence="1">
    <location>
        <begin position="1"/>
        <end position="34"/>
    </location>
</feature>
<reference evidence="2" key="1">
    <citation type="submission" date="2022-01" db="EMBL/GenBank/DDBJ databases">
        <authorList>
            <person name="King R."/>
        </authorList>
    </citation>
    <scope>NUCLEOTIDE SEQUENCE</scope>
</reference>
<organism evidence="2 3">
    <name type="scientific">Nezara viridula</name>
    <name type="common">Southern green stink bug</name>
    <name type="synonym">Cimex viridulus</name>
    <dbReference type="NCBI Taxonomy" id="85310"/>
    <lineage>
        <taxon>Eukaryota</taxon>
        <taxon>Metazoa</taxon>
        <taxon>Ecdysozoa</taxon>
        <taxon>Arthropoda</taxon>
        <taxon>Hexapoda</taxon>
        <taxon>Insecta</taxon>
        <taxon>Pterygota</taxon>
        <taxon>Neoptera</taxon>
        <taxon>Paraneoptera</taxon>
        <taxon>Hemiptera</taxon>
        <taxon>Heteroptera</taxon>
        <taxon>Panheteroptera</taxon>
        <taxon>Pentatomomorpha</taxon>
        <taxon>Pentatomoidea</taxon>
        <taxon>Pentatomidae</taxon>
        <taxon>Pentatominae</taxon>
        <taxon>Nezara</taxon>
    </lineage>
</organism>
<accession>A0A9P0H1R4</accession>
<evidence type="ECO:0000313" key="2">
    <source>
        <dbReference type="EMBL" id="CAH1394153.1"/>
    </source>
</evidence>
<evidence type="ECO:0000256" key="1">
    <source>
        <dbReference type="SAM" id="MobiDB-lite"/>
    </source>
</evidence>
<protein>
    <submittedName>
        <fullName evidence="2">Uncharacterized protein</fullName>
    </submittedName>
</protein>
<dbReference type="OrthoDB" id="10039716at2759"/>
<feature type="compositionally biased region" description="Basic and acidic residues" evidence="1">
    <location>
        <begin position="111"/>
        <end position="120"/>
    </location>
</feature>
<dbReference type="EMBL" id="OV725078">
    <property type="protein sequence ID" value="CAH1394153.1"/>
    <property type="molecule type" value="Genomic_DNA"/>
</dbReference>